<evidence type="ECO:0000256" key="3">
    <source>
        <dbReference type="ARBA" id="ARBA00022801"/>
    </source>
</evidence>
<dbReference type="InterPro" id="IPR036034">
    <property type="entry name" value="PDZ_sf"/>
</dbReference>
<name>A0A3S3T3A8_9BURK</name>
<dbReference type="PRINTS" id="PR00834">
    <property type="entry name" value="PROTEASES2C"/>
</dbReference>
<dbReference type="EMBL" id="SACM01000006">
    <property type="protein sequence ID" value="RVT82376.1"/>
    <property type="molecule type" value="Genomic_DNA"/>
</dbReference>
<evidence type="ECO:0000313" key="7">
    <source>
        <dbReference type="Proteomes" id="UP000288587"/>
    </source>
</evidence>
<dbReference type="InterPro" id="IPR009003">
    <property type="entry name" value="Peptidase_S1_PA"/>
</dbReference>
<dbReference type="InterPro" id="IPR051201">
    <property type="entry name" value="Chloro_Bact_Ser_Proteases"/>
</dbReference>
<keyword evidence="2 6" id="KW-0645">Protease</keyword>
<evidence type="ECO:0000256" key="1">
    <source>
        <dbReference type="ARBA" id="ARBA00010541"/>
    </source>
</evidence>
<dbReference type="SUPFAM" id="SSF50494">
    <property type="entry name" value="Trypsin-like serine proteases"/>
    <property type="match status" value="1"/>
</dbReference>
<dbReference type="GO" id="GO:0006508">
    <property type="term" value="P:proteolysis"/>
    <property type="evidence" value="ECO:0007669"/>
    <property type="project" value="UniProtKB-KW"/>
</dbReference>
<dbReference type="OrthoDB" id="8520726at2"/>
<dbReference type="SUPFAM" id="SSF50156">
    <property type="entry name" value="PDZ domain-like"/>
    <property type="match status" value="1"/>
</dbReference>
<evidence type="ECO:0000259" key="5">
    <source>
        <dbReference type="PROSITE" id="PS50106"/>
    </source>
</evidence>
<dbReference type="InterPro" id="IPR001940">
    <property type="entry name" value="Peptidase_S1C"/>
</dbReference>
<dbReference type="PROSITE" id="PS50106">
    <property type="entry name" value="PDZ"/>
    <property type="match status" value="1"/>
</dbReference>
<dbReference type="PANTHER" id="PTHR43343">
    <property type="entry name" value="PEPTIDASE S12"/>
    <property type="match status" value="1"/>
</dbReference>
<dbReference type="Pfam" id="PF13365">
    <property type="entry name" value="Trypsin_2"/>
    <property type="match status" value="1"/>
</dbReference>
<feature type="domain" description="PDZ" evidence="5">
    <location>
        <begin position="253"/>
        <end position="325"/>
    </location>
</feature>
<keyword evidence="3" id="KW-0378">Hydrolase</keyword>
<keyword evidence="7" id="KW-1185">Reference proteome</keyword>
<dbReference type="Gene3D" id="2.40.10.120">
    <property type="match status" value="1"/>
</dbReference>
<dbReference type="FunFam" id="2.40.10.10:FF:000001">
    <property type="entry name" value="Periplasmic serine protease DegS"/>
    <property type="match status" value="1"/>
</dbReference>
<organism evidence="6 7">
    <name type="scientific">Inhella crocodyli</name>
    <dbReference type="NCBI Taxonomy" id="2499851"/>
    <lineage>
        <taxon>Bacteria</taxon>
        <taxon>Pseudomonadati</taxon>
        <taxon>Pseudomonadota</taxon>
        <taxon>Betaproteobacteria</taxon>
        <taxon>Burkholderiales</taxon>
        <taxon>Sphaerotilaceae</taxon>
        <taxon>Inhella</taxon>
    </lineage>
</organism>
<dbReference type="GO" id="GO:0004252">
    <property type="term" value="F:serine-type endopeptidase activity"/>
    <property type="evidence" value="ECO:0007669"/>
    <property type="project" value="InterPro"/>
</dbReference>
<evidence type="ECO:0000256" key="4">
    <source>
        <dbReference type="ARBA" id="ARBA00022825"/>
    </source>
</evidence>
<sequence length="369" mass="38658">MLRRWWLIFAQACTVALAGLFVLATLRPEWLTFRPSAPAPASSPALPMPPATGLAAAAERAAPAVVLLRTALPSRRATLPRWHPEAPDGPQGLGSGVIVDADGHILTNHHVVAGAERIEVQLADGRETEATVIGSDPETDLALLKVDLPRLPVAQAGRTDRLRVGDPVLAIGNPFGVGQTVTSGIVSALGRDQLGISVFENFIQTDAAINPGNSGGALVNALGEWVGINSAIYSRSGGSQGIGFSIPVELAQSVAQALKTDGQVIRGWIGVETRRLNAELIEALKLPESQRGLLVSRVVNEAPAAKAGLQPGDVLVSVSGQAVDSPEGLLRVVTALAPGQEARLNVERNRQPLTLTVRVGTRPLPRVSR</sequence>
<evidence type="ECO:0000256" key="2">
    <source>
        <dbReference type="ARBA" id="ARBA00022670"/>
    </source>
</evidence>
<proteinExistence type="inferred from homology"/>
<dbReference type="PANTHER" id="PTHR43343:SF3">
    <property type="entry name" value="PROTEASE DO-LIKE 8, CHLOROPLASTIC"/>
    <property type="match status" value="1"/>
</dbReference>
<comment type="similarity">
    <text evidence="1">Belongs to the peptidase S1C family.</text>
</comment>
<dbReference type="InterPro" id="IPR001478">
    <property type="entry name" value="PDZ"/>
</dbReference>
<protein>
    <submittedName>
        <fullName evidence="6">Trypsin-like serine protease</fullName>
    </submittedName>
</protein>
<dbReference type="RefSeq" id="WP_127684184.1">
    <property type="nucleotide sequence ID" value="NZ_SACM01000006.1"/>
</dbReference>
<dbReference type="Pfam" id="PF13180">
    <property type="entry name" value="PDZ_2"/>
    <property type="match status" value="1"/>
</dbReference>
<dbReference type="SMART" id="SM00228">
    <property type="entry name" value="PDZ"/>
    <property type="match status" value="1"/>
</dbReference>
<evidence type="ECO:0000313" key="6">
    <source>
        <dbReference type="EMBL" id="RVT82376.1"/>
    </source>
</evidence>
<keyword evidence="4" id="KW-0720">Serine protease</keyword>
<dbReference type="Gene3D" id="2.30.42.10">
    <property type="match status" value="1"/>
</dbReference>
<dbReference type="AlphaFoldDB" id="A0A3S3T3A8"/>
<dbReference type="Proteomes" id="UP000288587">
    <property type="component" value="Unassembled WGS sequence"/>
</dbReference>
<accession>A0A3S3T3A8</accession>
<comment type="caution">
    <text evidence="6">The sequence shown here is derived from an EMBL/GenBank/DDBJ whole genome shotgun (WGS) entry which is preliminary data.</text>
</comment>
<reference evidence="6 7" key="1">
    <citation type="submission" date="2019-01" db="EMBL/GenBank/DDBJ databases">
        <authorList>
            <person name="Chen W.-M."/>
        </authorList>
    </citation>
    <scope>NUCLEOTIDE SEQUENCE [LARGE SCALE GENOMIC DNA]</scope>
    <source>
        <strain evidence="6 7">CCP-18</strain>
    </source>
</reference>
<gene>
    <name evidence="6" type="ORF">EOD73_16700</name>
</gene>